<gene>
    <name evidence="1" type="ORF">P5673_028365</name>
</gene>
<dbReference type="Proteomes" id="UP001249851">
    <property type="component" value="Unassembled WGS sequence"/>
</dbReference>
<name>A0AAD9UV77_ACRCE</name>
<evidence type="ECO:0008006" key="3">
    <source>
        <dbReference type="Google" id="ProtNLM"/>
    </source>
</evidence>
<comment type="caution">
    <text evidence="1">The sequence shown here is derived from an EMBL/GenBank/DDBJ whole genome shotgun (WGS) entry which is preliminary data.</text>
</comment>
<accession>A0AAD9UV77</accession>
<protein>
    <recommendedName>
        <fullName evidence="3">Reverse transcriptase domain-containing protein</fullName>
    </recommendedName>
</protein>
<evidence type="ECO:0000313" key="1">
    <source>
        <dbReference type="EMBL" id="KAK2550850.1"/>
    </source>
</evidence>
<proteinExistence type="predicted"/>
<keyword evidence="2" id="KW-1185">Reference proteome</keyword>
<reference evidence="1" key="1">
    <citation type="journal article" date="2023" name="G3 (Bethesda)">
        <title>Whole genome assembly and annotation of the endangered Caribbean coral Acropora cervicornis.</title>
        <authorList>
            <person name="Selwyn J.D."/>
            <person name="Vollmer S.V."/>
        </authorList>
    </citation>
    <scope>NUCLEOTIDE SEQUENCE</scope>
    <source>
        <strain evidence="1">K2</strain>
    </source>
</reference>
<dbReference type="AlphaFoldDB" id="A0AAD9UV77"/>
<organism evidence="1 2">
    <name type="scientific">Acropora cervicornis</name>
    <name type="common">Staghorn coral</name>
    <dbReference type="NCBI Taxonomy" id="6130"/>
    <lineage>
        <taxon>Eukaryota</taxon>
        <taxon>Metazoa</taxon>
        <taxon>Cnidaria</taxon>
        <taxon>Anthozoa</taxon>
        <taxon>Hexacorallia</taxon>
        <taxon>Scleractinia</taxon>
        <taxon>Astrocoeniina</taxon>
        <taxon>Acroporidae</taxon>
        <taxon>Acropora</taxon>
    </lineage>
</organism>
<dbReference type="EMBL" id="JARQWQ010000105">
    <property type="protein sequence ID" value="KAK2550850.1"/>
    <property type="molecule type" value="Genomic_DNA"/>
</dbReference>
<sequence length="155" mass="17310">MLPAYQSAYRHHQSTETALLKVENDILLNMDNQRVNLLRLLDLSAAFDTVDYGTLLQRLKTSFGIQGKALKGLAPTYVASLILTKSPPRYNLRSSRDSLLLSCPKKMSKVTLGDRSFTYAALKLWNALPLDTRSESTVAGFKTKLKTHLFGEAFS</sequence>
<evidence type="ECO:0000313" key="2">
    <source>
        <dbReference type="Proteomes" id="UP001249851"/>
    </source>
</evidence>
<reference evidence="1" key="2">
    <citation type="journal article" date="2023" name="Science">
        <title>Genomic signatures of disease resistance in endangered staghorn corals.</title>
        <authorList>
            <person name="Vollmer S.V."/>
            <person name="Selwyn J.D."/>
            <person name="Despard B.A."/>
            <person name="Roesel C.L."/>
        </authorList>
    </citation>
    <scope>NUCLEOTIDE SEQUENCE</scope>
    <source>
        <strain evidence="1">K2</strain>
    </source>
</reference>